<dbReference type="Pfam" id="PF02615">
    <property type="entry name" value="Ldh_2"/>
    <property type="match status" value="1"/>
</dbReference>
<name>A0A9P4IKF4_9PEZI</name>
<sequence>MATQSELVRVPPSSIHSFVTSIFQAAGVPPEHASLIADSLTLADLRGVDTHGVNRVPVYLQRVKAGVLDPSPQLSFVSKSPVMAVLDAKNTFGFVAANLAVSKAVEMAKIYGVGICAVKDSGHFGMAATYLLKAIENEMGAMVFTNASRSMPAWGSKEALLGTSPFAVGLPGKNGDHWTLDMSPSVVARGKIRKAARRGEPIPEGWALDAEGRHTTDAAAALNGGVVLPIGGPKGSGIAMMMDIFGGLLTGASFAGNVQDQYKVLDKKHGVGHWFMVFKPDMFLDSMDEYYDRMETLMKTVRESEKAAGVDRIYTPGEIEFIKEKENREKGVAFTKGEIDALHKTAAEWGCDAKLVS</sequence>
<evidence type="ECO:0000313" key="4">
    <source>
        <dbReference type="Proteomes" id="UP000799772"/>
    </source>
</evidence>
<dbReference type="PANTHER" id="PTHR11091:SF0">
    <property type="entry name" value="MALATE DEHYDROGENASE"/>
    <property type="match status" value="1"/>
</dbReference>
<evidence type="ECO:0000256" key="2">
    <source>
        <dbReference type="ARBA" id="ARBA00023002"/>
    </source>
</evidence>
<dbReference type="Proteomes" id="UP000799772">
    <property type="component" value="Unassembled WGS sequence"/>
</dbReference>
<dbReference type="OrthoDB" id="7881616at2759"/>
<accession>A0A9P4IKF4</accession>
<comment type="similarity">
    <text evidence="1">Belongs to the LDH2/MDH2 oxidoreductase family.</text>
</comment>
<dbReference type="Gene3D" id="1.10.1530.10">
    <property type="match status" value="1"/>
</dbReference>
<dbReference type="InterPro" id="IPR043143">
    <property type="entry name" value="Mal/L-sulf/L-lact_DH-like_NADP"/>
</dbReference>
<dbReference type="SUPFAM" id="SSF89733">
    <property type="entry name" value="L-sulfolactate dehydrogenase-like"/>
    <property type="match status" value="1"/>
</dbReference>
<evidence type="ECO:0000256" key="1">
    <source>
        <dbReference type="ARBA" id="ARBA00006056"/>
    </source>
</evidence>
<gene>
    <name evidence="3" type="ORF">NA57DRAFT_72170</name>
</gene>
<dbReference type="GO" id="GO:0016491">
    <property type="term" value="F:oxidoreductase activity"/>
    <property type="evidence" value="ECO:0007669"/>
    <property type="project" value="UniProtKB-KW"/>
</dbReference>
<keyword evidence="2" id="KW-0560">Oxidoreductase</keyword>
<comment type="caution">
    <text evidence="3">The sequence shown here is derived from an EMBL/GenBank/DDBJ whole genome shotgun (WGS) entry which is preliminary data.</text>
</comment>
<keyword evidence="4" id="KW-1185">Reference proteome</keyword>
<organism evidence="3 4">
    <name type="scientific">Rhizodiscina lignyota</name>
    <dbReference type="NCBI Taxonomy" id="1504668"/>
    <lineage>
        <taxon>Eukaryota</taxon>
        <taxon>Fungi</taxon>
        <taxon>Dikarya</taxon>
        <taxon>Ascomycota</taxon>
        <taxon>Pezizomycotina</taxon>
        <taxon>Dothideomycetes</taxon>
        <taxon>Pleosporomycetidae</taxon>
        <taxon>Aulographales</taxon>
        <taxon>Rhizodiscinaceae</taxon>
        <taxon>Rhizodiscina</taxon>
    </lineage>
</organism>
<dbReference type="PANTHER" id="PTHR11091">
    <property type="entry name" value="OXIDOREDUCTASE-RELATED"/>
    <property type="match status" value="1"/>
</dbReference>
<protein>
    <submittedName>
        <fullName evidence="3">Malate/L-lactate dehydrogenase</fullName>
    </submittedName>
</protein>
<reference evidence="3" key="1">
    <citation type="journal article" date="2020" name="Stud. Mycol.">
        <title>101 Dothideomycetes genomes: a test case for predicting lifestyles and emergence of pathogens.</title>
        <authorList>
            <person name="Haridas S."/>
            <person name="Albert R."/>
            <person name="Binder M."/>
            <person name="Bloem J."/>
            <person name="Labutti K."/>
            <person name="Salamov A."/>
            <person name="Andreopoulos B."/>
            <person name="Baker S."/>
            <person name="Barry K."/>
            <person name="Bills G."/>
            <person name="Bluhm B."/>
            <person name="Cannon C."/>
            <person name="Castanera R."/>
            <person name="Culley D."/>
            <person name="Daum C."/>
            <person name="Ezra D."/>
            <person name="Gonzalez J."/>
            <person name="Henrissat B."/>
            <person name="Kuo A."/>
            <person name="Liang C."/>
            <person name="Lipzen A."/>
            <person name="Lutzoni F."/>
            <person name="Magnuson J."/>
            <person name="Mondo S."/>
            <person name="Nolan M."/>
            <person name="Ohm R."/>
            <person name="Pangilinan J."/>
            <person name="Park H.-J."/>
            <person name="Ramirez L."/>
            <person name="Alfaro M."/>
            <person name="Sun H."/>
            <person name="Tritt A."/>
            <person name="Yoshinaga Y."/>
            <person name="Zwiers L.-H."/>
            <person name="Turgeon B."/>
            <person name="Goodwin S."/>
            <person name="Spatafora J."/>
            <person name="Crous P."/>
            <person name="Grigoriev I."/>
        </authorList>
    </citation>
    <scope>NUCLEOTIDE SEQUENCE</scope>
    <source>
        <strain evidence="3">CBS 133067</strain>
    </source>
</reference>
<dbReference type="InterPro" id="IPR003767">
    <property type="entry name" value="Malate/L-lactate_DH-like"/>
</dbReference>
<dbReference type="Gene3D" id="3.30.1370.60">
    <property type="entry name" value="Hypothetical oxidoreductase yiak, domain 2"/>
    <property type="match status" value="1"/>
</dbReference>
<proteinExistence type="inferred from homology"/>
<evidence type="ECO:0000313" key="3">
    <source>
        <dbReference type="EMBL" id="KAF2103190.1"/>
    </source>
</evidence>
<dbReference type="AlphaFoldDB" id="A0A9P4IKF4"/>
<dbReference type="InterPro" id="IPR036111">
    <property type="entry name" value="Mal/L-sulfo/L-lacto_DH-like_sf"/>
</dbReference>
<dbReference type="EMBL" id="ML978122">
    <property type="protein sequence ID" value="KAF2103190.1"/>
    <property type="molecule type" value="Genomic_DNA"/>
</dbReference>
<dbReference type="InterPro" id="IPR043144">
    <property type="entry name" value="Mal/L-sulf/L-lact_DH-like_ah"/>
</dbReference>